<feature type="compositionally biased region" description="Polar residues" evidence="1">
    <location>
        <begin position="515"/>
        <end position="526"/>
    </location>
</feature>
<reference evidence="4 5" key="1">
    <citation type="submission" date="2023-08" db="EMBL/GenBank/DDBJ databases">
        <title>Black Yeasts Isolated from many extreme environments.</title>
        <authorList>
            <person name="Coleine C."/>
            <person name="Stajich J.E."/>
            <person name="Selbmann L."/>
        </authorList>
    </citation>
    <scope>NUCLEOTIDE SEQUENCE [LARGE SCALE GENOMIC DNA]</scope>
    <source>
        <strain evidence="4 5">CCFEE 5910</strain>
    </source>
</reference>
<feature type="compositionally biased region" description="Low complexity" evidence="1">
    <location>
        <begin position="399"/>
        <end position="408"/>
    </location>
</feature>
<dbReference type="PANTHER" id="PTHR28014">
    <property type="entry name" value="NEGATIVE REGULATOR OF RAS-CAMP PATHWAY"/>
    <property type="match status" value="1"/>
</dbReference>
<feature type="region of interest" description="Disordered" evidence="1">
    <location>
        <begin position="399"/>
        <end position="445"/>
    </location>
</feature>
<dbReference type="Proteomes" id="UP001309876">
    <property type="component" value="Unassembled WGS sequence"/>
</dbReference>
<feature type="compositionally biased region" description="Polar residues" evidence="1">
    <location>
        <begin position="417"/>
        <end position="428"/>
    </location>
</feature>
<dbReference type="Pfam" id="PF11702">
    <property type="entry name" value="DUF3295"/>
    <property type="match status" value="1"/>
</dbReference>
<organism evidence="4 5">
    <name type="scientific">Lithohypha guttulata</name>
    <dbReference type="NCBI Taxonomy" id="1690604"/>
    <lineage>
        <taxon>Eukaryota</taxon>
        <taxon>Fungi</taxon>
        <taxon>Dikarya</taxon>
        <taxon>Ascomycota</taxon>
        <taxon>Pezizomycotina</taxon>
        <taxon>Eurotiomycetes</taxon>
        <taxon>Chaetothyriomycetidae</taxon>
        <taxon>Chaetothyriales</taxon>
        <taxon>Trichomeriaceae</taxon>
        <taxon>Lithohypha</taxon>
    </lineage>
</organism>
<dbReference type="GO" id="GO:0006808">
    <property type="term" value="P:regulation of nitrogen utilization"/>
    <property type="evidence" value="ECO:0007669"/>
    <property type="project" value="TreeGrafter"/>
</dbReference>
<feature type="region of interest" description="Disordered" evidence="1">
    <location>
        <begin position="182"/>
        <end position="211"/>
    </location>
</feature>
<dbReference type="InterPro" id="IPR021711">
    <property type="entry name" value="DUF3295"/>
</dbReference>
<dbReference type="GO" id="GO:0005737">
    <property type="term" value="C:cytoplasm"/>
    <property type="evidence" value="ECO:0007669"/>
    <property type="project" value="TreeGrafter"/>
</dbReference>
<evidence type="ECO:0000313" key="4">
    <source>
        <dbReference type="EMBL" id="KAK5083748.1"/>
    </source>
</evidence>
<feature type="domain" description="DUF3295" evidence="3">
    <location>
        <begin position="81"/>
        <end position="553"/>
    </location>
</feature>
<feature type="compositionally biased region" description="Basic and acidic residues" evidence="1">
    <location>
        <begin position="192"/>
        <end position="202"/>
    </location>
</feature>
<feature type="region of interest" description="Disordered" evidence="1">
    <location>
        <begin position="511"/>
        <end position="534"/>
    </location>
</feature>
<proteinExistence type="predicted"/>
<evidence type="ECO:0000256" key="1">
    <source>
        <dbReference type="SAM" id="MobiDB-lite"/>
    </source>
</evidence>
<feature type="compositionally biased region" description="Acidic residues" evidence="1">
    <location>
        <begin position="331"/>
        <end position="359"/>
    </location>
</feature>
<dbReference type="AlphaFoldDB" id="A0AAN7Y9Q0"/>
<keyword evidence="5" id="KW-1185">Reference proteome</keyword>
<dbReference type="PANTHER" id="PTHR28014:SF1">
    <property type="entry name" value="NEGATIVE REGULATOR OF RAS-CAMP PATHWAY"/>
    <property type="match status" value="1"/>
</dbReference>
<dbReference type="InterPro" id="IPR053043">
    <property type="entry name" value="Ras-cAMP_regulatory"/>
</dbReference>
<evidence type="ECO:0000313" key="5">
    <source>
        <dbReference type="Proteomes" id="UP001309876"/>
    </source>
</evidence>
<dbReference type="Pfam" id="PF08550">
    <property type="entry name" value="GATA_AreA"/>
    <property type="match status" value="1"/>
</dbReference>
<evidence type="ECO:0000259" key="2">
    <source>
        <dbReference type="Pfam" id="PF08550"/>
    </source>
</evidence>
<feature type="domain" description="Nitrogen regulatory protein areA GATA-like" evidence="2">
    <location>
        <begin position="29"/>
        <end position="56"/>
    </location>
</feature>
<feature type="region of interest" description="Disordered" evidence="1">
    <location>
        <begin position="239"/>
        <end position="367"/>
    </location>
</feature>
<dbReference type="EMBL" id="JAVRRJ010000006">
    <property type="protein sequence ID" value="KAK5083748.1"/>
    <property type="molecule type" value="Genomic_DNA"/>
</dbReference>
<dbReference type="InterPro" id="IPR013860">
    <property type="entry name" value="AreA_GATA"/>
</dbReference>
<evidence type="ECO:0008006" key="6">
    <source>
        <dbReference type="Google" id="ProtNLM"/>
    </source>
</evidence>
<sequence length="553" mass="60942">MLHAAPVLELKLDKLHEIDPRNVENLFGMWTVFSRCASTIPDGKRLENMSWRVWARETLCCPPQPEKTIVPAIDIPLPPKEDVPSLSNSLASVSSDGDSIRTLEHSALSKSRGVEQHLTPTGLEKIITKIHETEHLVPLDPEIRACVAEMSPPKQISKDSPVSENSDQKSINFNIESSCISTATNTTNDTTGTERDTQHRGSDTSVSSSGLIRSGSVVHGFSPVPSIRTRGSSSISKAMPVLSRGTPKNATSKKTAMFTMGGSSEDDESSFEQNMSYRRQILEPRKSSLSKSMSHDDRPRQQKKTTSFREVVEQHNIQTGGSPADDNAIASDDEDDDSVIDDSAIEEDDEDGWEDEQPEEEKSTVESVFKRVDSTAHLPSRRSILTAGLTEGDRAKGLLSAASKSSPAIRRMDRTSSHNGLSIATSSDGNDEEAPMMMRPSGNSRAIPISPPNHQAAYAMAHSPRTTRRNMLSTELTESLRKNLLWERQQKNTTINAFLKREAKSMANLHRAGQTARTQGGPTRNLPSREPIRNNNSFDDCFNVANEYHTKGW</sequence>
<dbReference type="GO" id="GO:0031930">
    <property type="term" value="P:mitochondria-nucleus signaling pathway"/>
    <property type="evidence" value="ECO:0007669"/>
    <property type="project" value="TreeGrafter"/>
</dbReference>
<name>A0AAN7Y9Q0_9EURO</name>
<accession>A0AAN7Y9Q0</accession>
<dbReference type="GO" id="GO:0000122">
    <property type="term" value="P:negative regulation of transcription by RNA polymerase II"/>
    <property type="evidence" value="ECO:0007669"/>
    <property type="project" value="TreeGrafter"/>
</dbReference>
<evidence type="ECO:0000259" key="3">
    <source>
        <dbReference type="Pfam" id="PF11702"/>
    </source>
</evidence>
<protein>
    <recommendedName>
        <fullName evidence="6">Nitrogen regulatory protein areA GATA-like domain-containing protein</fullName>
    </recommendedName>
</protein>
<gene>
    <name evidence="4" type="ORF">LTR05_006253</name>
</gene>
<comment type="caution">
    <text evidence="4">The sequence shown here is derived from an EMBL/GenBank/DDBJ whole genome shotgun (WGS) entry which is preliminary data.</text>
</comment>
<feature type="compositionally biased region" description="Low complexity" evidence="1">
    <location>
        <begin position="182"/>
        <end position="191"/>
    </location>
</feature>